<feature type="transmembrane region" description="Helical" evidence="9">
    <location>
        <begin position="122"/>
        <end position="143"/>
    </location>
</feature>
<dbReference type="GO" id="GO:0005765">
    <property type="term" value="C:lysosomal membrane"/>
    <property type="evidence" value="ECO:0007669"/>
    <property type="project" value="TreeGrafter"/>
</dbReference>
<proteinExistence type="inferred from homology"/>
<dbReference type="PANTHER" id="PTHR13131:SF5">
    <property type="entry name" value="CYSTINOSIN"/>
    <property type="match status" value="1"/>
</dbReference>
<keyword evidence="4 9" id="KW-0812">Transmembrane</keyword>
<dbReference type="Proteomes" id="UP000759131">
    <property type="component" value="Unassembled WGS sequence"/>
</dbReference>
<evidence type="ECO:0000256" key="2">
    <source>
        <dbReference type="ARBA" id="ARBA00006855"/>
    </source>
</evidence>
<evidence type="ECO:0000313" key="11">
    <source>
        <dbReference type="Proteomes" id="UP000759131"/>
    </source>
</evidence>
<dbReference type="Gene3D" id="1.20.1280.290">
    <property type="match status" value="1"/>
</dbReference>
<organism evidence="10">
    <name type="scientific">Medioppia subpectinata</name>
    <dbReference type="NCBI Taxonomy" id="1979941"/>
    <lineage>
        <taxon>Eukaryota</taxon>
        <taxon>Metazoa</taxon>
        <taxon>Ecdysozoa</taxon>
        <taxon>Arthropoda</taxon>
        <taxon>Chelicerata</taxon>
        <taxon>Arachnida</taxon>
        <taxon>Acari</taxon>
        <taxon>Acariformes</taxon>
        <taxon>Sarcoptiformes</taxon>
        <taxon>Oribatida</taxon>
        <taxon>Brachypylina</taxon>
        <taxon>Oppioidea</taxon>
        <taxon>Oppiidae</taxon>
        <taxon>Medioppia</taxon>
    </lineage>
</organism>
<keyword evidence="3" id="KW-0813">Transport</keyword>
<protein>
    <recommendedName>
        <fullName evidence="12">Cystinosin</fullName>
    </recommendedName>
</protein>
<comment type="similarity">
    <text evidence="2">Belongs to the cystinosin family.</text>
</comment>
<evidence type="ECO:0000256" key="5">
    <source>
        <dbReference type="ARBA" id="ARBA00022737"/>
    </source>
</evidence>
<feature type="transmembrane region" description="Helical" evidence="9">
    <location>
        <begin position="38"/>
        <end position="59"/>
    </location>
</feature>
<feature type="transmembrane region" description="Helical" evidence="9">
    <location>
        <begin position="215"/>
        <end position="239"/>
    </location>
</feature>
<dbReference type="SMART" id="SM00679">
    <property type="entry name" value="CTNS"/>
    <property type="match status" value="2"/>
</dbReference>
<keyword evidence="7 9" id="KW-0472">Membrane</keyword>
<dbReference type="EMBL" id="CAJPIZ010020958">
    <property type="protein sequence ID" value="CAG2117469.1"/>
    <property type="molecule type" value="Genomic_DNA"/>
</dbReference>
<evidence type="ECO:0000256" key="3">
    <source>
        <dbReference type="ARBA" id="ARBA00022448"/>
    </source>
</evidence>
<keyword evidence="5" id="KW-0677">Repeat</keyword>
<dbReference type="OrthoDB" id="75720at2759"/>
<dbReference type="GO" id="GO:0015184">
    <property type="term" value="F:L-cystine transmembrane transporter activity"/>
    <property type="evidence" value="ECO:0007669"/>
    <property type="project" value="TreeGrafter"/>
</dbReference>
<feature type="non-terminal residue" evidence="10">
    <location>
        <position position="1"/>
    </location>
</feature>
<evidence type="ECO:0000256" key="6">
    <source>
        <dbReference type="ARBA" id="ARBA00022989"/>
    </source>
</evidence>
<evidence type="ECO:0000256" key="9">
    <source>
        <dbReference type="SAM" id="Phobius"/>
    </source>
</evidence>
<dbReference type="GO" id="GO:0012505">
    <property type="term" value="C:endomembrane system"/>
    <property type="evidence" value="ECO:0007669"/>
    <property type="project" value="UniProtKB-SubCell"/>
</dbReference>
<feature type="non-terminal residue" evidence="10">
    <location>
        <position position="248"/>
    </location>
</feature>
<accession>A0A7R9QBE0</accession>
<gene>
    <name evidence="10" type="ORF">OSB1V03_LOCUS17422</name>
</gene>
<feature type="transmembrane region" description="Helical" evidence="9">
    <location>
        <begin position="71"/>
        <end position="92"/>
    </location>
</feature>
<evidence type="ECO:0000313" key="10">
    <source>
        <dbReference type="EMBL" id="CAD7638518.1"/>
    </source>
</evidence>
<evidence type="ECO:0000256" key="7">
    <source>
        <dbReference type="ARBA" id="ARBA00023136"/>
    </source>
</evidence>
<evidence type="ECO:0000256" key="8">
    <source>
        <dbReference type="ARBA" id="ARBA00048473"/>
    </source>
</evidence>
<evidence type="ECO:0008006" key="12">
    <source>
        <dbReference type="Google" id="ProtNLM"/>
    </source>
</evidence>
<evidence type="ECO:0000256" key="1">
    <source>
        <dbReference type="ARBA" id="ARBA00004127"/>
    </source>
</evidence>
<feature type="transmembrane region" description="Helical" evidence="9">
    <location>
        <begin position="155"/>
        <end position="175"/>
    </location>
</feature>
<comment type="catalytic activity">
    <reaction evidence="8">
        <text>L-cystine(out) + H(+)(out) = L-cystine(in) + H(+)(in)</text>
        <dbReference type="Rhea" id="RHEA:66172"/>
        <dbReference type="ChEBI" id="CHEBI:15378"/>
        <dbReference type="ChEBI" id="CHEBI:35491"/>
    </reaction>
    <physiologicalReaction direction="left-to-right" evidence="8">
        <dbReference type="Rhea" id="RHEA:66173"/>
    </physiologicalReaction>
</comment>
<dbReference type="InterPro" id="IPR006603">
    <property type="entry name" value="PQ-loop_rpt"/>
</dbReference>
<comment type="subcellular location">
    <subcellularLocation>
        <location evidence="1">Endomembrane system</location>
        <topology evidence="1">Multi-pass membrane protein</topology>
    </subcellularLocation>
</comment>
<name>A0A7R9QBE0_9ACAR</name>
<dbReference type="Pfam" id="PF04193">
    <property type="entry name" value="PQ-loop"/>
    <property type="match status" value="2"/>
</dbReference>
<dbReference type="EMBL" id="OC875533">
    <property type="protein sequence ID" value="CAD7638518.1"/>
    <property type="molecule type" value="Genomic_DNA"/>
</dbReference>
<dbReference type="AlphaFoldDB" id="A0A7R9QBE0"/>
<dbReference type="InterPro" id="IPR005282">
    <property type="entry name" value="LC_transporter"/>
</dbReference>
<evidence type="ECO:0000256" key="4">
    <source>
        <dbReference type="ARBA" id="ARBA00022692"/>
    </source>
</evidence>
<keyword evidence="6 9" id="KW-1133">Transmembrane helix</keyword>
<dbReference type="PANTHER" id="PTHR13131">
    <property type="entry name" value="CYSTINOSIN"/>
    <property type="match status" value="1"/>
</dbReference>
<sequence length="248" mass="29159">CVEPEPCLTGFVLFTAHSYMLYYDSDAFVRIRVGRARALATLAEVVGWIYFVIWTVSFWPQNISHFRRKSVIGYNLDFAALNVTGFIFYSFYNSGIYFSKRIQSEYEEWFPRSEIPILLNDVVYAFHAAFATGVTLVQCYVYERGDQRMSLLGKLFTGVAWSAAAIQLVLCLTSVMTWLTFMYYFSYIKLVVTMIKYIPQAWFNYKRKSTRGWSIWFIYMDFSGGINALLQMLFIAYNYGERERERER</sequence>
<reference evidence="10" key="1">
    <citation type="submission" date="2020-11" db="EMBL/GenBank/DDBJ databases">
        <authorList>
            <person name="Tran Van P."/>
        </authorList>
    </citation>
    <scope>NUCLEOTIDE SEQUENCE</scope>
</reference>
<keyword evidence="11" id="KW-1185">Reference proteome</keyword>